<dbReference type="EMBL" id="JBOK01000001">
    <property type="protein sequence ID" value="EXU81765.1"/>
    <property type="molecule type" value="Genomic_DNA"/>
</dbReference>
<dbReference type="STRING" id="225991.MA05_10055"/>
<evidence type="ECO:0000256" key="3">
    <source>
        <dbReference type="ARBA" id="ARBA00009528"/>
    </source>
</evidence>
<dbReference type="Gene3D" id="3.40.630.10">
    <property type="entry name" value="Zn peptidases"/>
    <property type="match status" value="1"/>
</dbReference>
<dbReference type="PANTHER" id="PTHR11963">
    <property type="entry name" value="LEUCINE AMINOPEPTIDASE-RELATED"/>
    <property type="match status" value="1"/>
</dbReference>
<dbReference type="PRINTS" id="PR00481">
    <property type="entry name" value="LAMNOPPTDASE"/>
</dbReference>
<dbReference type="GO" id="GO:0030145">
    <property type="term" value="F:manganese ion binding"/>
    <property type="evidence" value="ECO:0007669"/>
    <property type="project" value="UniProtKB-UniRule"/>
</dbReference>
<evidence type="ECO:0000313" key="12">
    <source>
        <dbReference type="Proteomes" id="UP000020766"/>
    </source>
</evidence>
<dbReference type="HAMAP" id="MF_00181">
    <property type="entry name" value="Cytosol_peptidase_M17"/>
    <property type="match status" value="1"/>
</dbReference>
<keyword evidence="6 8" id="KW-0378">Hydrolase</keyword>
<dbReference type="Pfam" id="PF02789">
    <property type="entry name" value="Peptidase_M17_N"/>
    <property type="match status" value="1"/>
</dbReference>
<reference evidence="11 12" key="1">
    <citation type="submission" date="2014-01" db="EMBL/GenBank/DDBJ databases">
        <title>Interspecies Systems Biology Uncovers Metabolites Affecting C. elegans Gene Expression and Life History Traits.</title>
        <authorList>
            <person name="Watson E."/>
            <person name="Macneil L.T."/>
            <person name="Ritter A.D."/>
            <person name="Yilmaz L.S."/>
            <person name="Rosebrock A.P."/>
            <person name="Caudy A.A."/>
            <person name="Walhout A.J."/>
        </authorList>
    </citation>
    <scope>NUCLEOTIDE SEQUENCE [LARGE SCALE GENOMIC DNA]</scope>
    <source>
        <strain evidence="11 12">DA1877</strain>
    </source>
</reference>
<keyword evidence="8" id="KW-0479">Metal-binding</keyword>
<comment type="catalytic activity">
    <reaction evidence="1 8">
        <text>Release of an N-terminal amino acid, Xaa-|-Yaa-, in which Xaa is preferably Leu, but may be other amino acids including Pro although not Arg or Lys, and Yaa may be Pro. Amino acid amides and methyl esters are also readily hydrolyzed, but rates on arylamides are exceedingly low.</text>
        <dbReference type="EC" id="3.4.11.1"/>
    </reaction>
</comment>
<keyword evidence="4 8" id="KW-0031">Aminopeptidase</keyword>
<accession>A0A014P6H1</accession>
<feature type="binding site" evidence="8">
    <location>
        <position position="338"/>
    </location>
    <ligand>
        <name>Mn(2+)</name>
        <dbReference type="ChEBI" id="CHEBI:29035"/>
        <label>2</label>
    </ligand>
</feature>
<evidence type="ECO:0000313" key="11">
    <source>
        <dbReference type="EMBL" id="EXU81765.1"/>
    </source>
</evidence>
<comment type="catalytic activity">
    <reaction evidence="2 8">
        <text>Release of an N-terminal amino acid, preferentially leucine, but not glutamic or aspartic acids.</text>
        <dbReference type="EC" id="3.4.11.10"/>
    </reaction>
</comment>
<evidence type="ECO:0000256" key="2">
    <source>
        <dbReference type="ARBA" id="ARBA00000967"/>
    </source>
</evidence>
<dbReference type="Gene3D" id="3.40.220.10">
    <property type="entry name" value="Leucine Aminopeptidase, subunit E, domain 1"/>
    <property type="match status" value="1"/>
</dbReference>
<dbReference type="GO" id="GO:0005737">
    <property type="term" value="C:cytoplasm"/>
    <property type="evidence" value="ECO:0007669"/>
    <property type="project" value="UniProtKB-SubCell"/>
</dbReference>
<dbReference type="PROSITE" id="PS00631">
    <property type="entry name" value="CYTOSOL_AP"/>
    <property type="match status" value="1"/>
</dbReference>
<evidence type="ECO:0000259" key="10">
    <source>
        <dbReference type="PROSITE" id="PS00631"/>
    </source>
</evidence>
<evidence type="ECO:0000256" key="8">
    <source>
        <dbReference type="HAMAP-Rule" id="MF_00181"/>
    </source>
</evidence>
<comment type="subcellular location">
    <subcellularLocation>
        <location evidence="8">Cytoplasm</location>
    </subcellularLocation>
</comment>
<dbReference type="RefSeq" id="WP_043377826.1">
    <property type="nucleotide sequence ID" value="NZ_JBOK01000001.1"/>
</dbReference>
<comment type="function">
    <text evidence="8">Presumably involved in the processing and regular turnover of intracellular proteins. Catalyzes the removal of unsubstituted N-terminal amino acids from various peptides.</text>
</comment>
<dbReference type="EC" id="3.4.11.1" evidence="8"/>
<evidence type="ECO:0000256" key="1">
    <source>
        <dbReference type="ARBA" id="ARBA00000135"/>
    </source>
</evidence>
<evidence type="ECO:0000256" key="9">
    <source>
        <dbReference type="SAM" id="MobiDB-lite"/>
    </source>
</evidence>
<feature type="compositionally biased region" description="Low complexity" evidence="9">
    <location>
        <begin position="497"/>
        <end position="510"/>
    </location>
</feature>
<dbReference type="AlphaFoldDB" id="A0A014P6H1"/>
<dbReference type="GO" id="GO:0070006">
    <property type="term" value="F:metalloaminopeptidase activity"/>
    <property type="evidence" value="ECO:0007669"/>
    <property type="project" value="InterPro"/>
</dbReference>
<name>A0A014P6H1_9BURK</name>
<feature type="binding site" evidence="8">
    <location>
        <position position="336"/>
    </location>
    <ligand>
        <name>Mn(2+)</name>
        <dbReference type="ChEBI" id="CHEBI:29035"/>
        <label>1</label>
    </ligand>
</feature>
<feature type="region of interest" description="Disordered" evidence="9">
    <location>
        <begin position="488"/>
        <end position="510"/>
    </location>
</feature>
<dbReference type="SUPFAM" id="SSF52949">
    <property type="entry name" value="Macro domain-like"/>
    <property type="match status" value="1"/>
</dbReference>
<keyword evidence="8" id="KW-0963">Cytoplasm</keyword>
<comment type="cofactor">
    <cofactor evidence="8">
        <name>Mn(2+)</name>
        <dbReference type="ChEBI" id="CHEBI:29035"/>
    </cofactor>
    <text evidence="8">Binds 2 manganese ions per subunit.</text>
</comment>
<feature type="binding site" evidence="8">
    <location>
        <position position="259"/>
    </location>
    <ligand>
        <name>Mn(2+)</name>
        <dbReference type="ChEBI" id="CHEBI:29035"/>
        <label>2</label>
    </ligand>
</feature>
<evidence type="ECO:0000256" key="4">
    <source>
        <dbReference type="ARBA" id="ARBA00022438"/>
    </source>
</evidence>
<sequence>MNFELKALSLSSAAVAKCDLLVLLVPQAFEPAQDPLSALVEAAVRHGDWSHAAGKQLHCYQPAGVQARRVLLVGAGSGSQRDVRTALGSVSPMLKAEGVQHAVLCLSALDDAPAAVRASVHSVADASYVYTLTKPQAKAKALGLQKVTVGVADKRAATPAFEQAVAVALGQGLAKEWGNRPANHATPTLLAQAAKDLAKHAAIDCKVHGPKEVAKLGMGAFLAVAQGSKEPLQFIELTYQGAAKSQAPVVLVGKGITFDTGGISLKPAAAMDEMKFDMCGAASVLGVFRSLAELKPAINVVGLIPACENMPDGGAIKPGDVVTSMSGQTIEILNTDAEGRLVLCDTLTYAERFKPAAVVDIATLTGACVIALGGVRSGMYANEDSLGQALLHAGEKSQDLCWQMPLDDDYAEGLKSNFADVGNVAGRAGGSITAAKFLQRFVGIMRWAHLDIAGTAWKEGAAKGATGRPVPLLVQYLLDSAAAAKPVKTAIKPKPKSAPGKAPAKAAKAG</sequence>
<feature type="binding site" evidence="8">
    <location>
        <position position="277"/>
    </location>
    <ligand>
        <name>Mn(2+)</name>
        <dbReference type="ChEBI" id="CHEBI:29035"/>
        <label>2</label>
    </ligand>
</feature>
<proteinExistence type="inferred from homology"/>
<dbReference type="PATRIC" id="fig|1457173.3.peg.94"/>
<feature type="active site" evidence="8">
    <location>
        <position position="266"/>
    </location>
</feature>
<dbReference type="InterPro" id="IPR000819">
    <property type="entry name" value="Peptidase_M17_C"/>
</dbReference>
<keyword evidence="12" id="KW-1185">Reference proteome</keyword>
<dbReference type="InterPro" id="IPR023042">
    <property type="entry name" value="Peptidase_M17_leu_NH2_pept"/>
</dbReference>
<feature type="binding site" evidence="8">
    <location>
        <position position="259"/>
    </location>
    <ligand>
        <name>Mn(2+)</name>
        <dbReference type="ChEBI" id="CHEBI:29035"/>
        <label>1</label>
    </ligand>
</feature>
<dbReference type="InterPro" id="IPR043472">
    <property type="entry name" value="Macro_dom-like"/>
</dbReference>
<dbReference type="PANTHER" id="PTHR11963:SF23">
    <property type="entry name" value="CYTOSOL AMINOPEPTIDASE"/>
    <property type="match status" value="1"/>
</dbReference>
<dbReference type="InterPro" id="IPR008283">
    <property type="entry name" value="Peptidase_M17_N"/>
</dbReference>
<evidence type="ECO:0000256" key="6">
    <source>
        <dbReference type="ARBA" id="ARBA00022801"/>
    </source>
</evidence>
<dbReference type="CDD" id="cd00433">
    <property type="entry name" value="Peptidase_M17"/>
    <property type="match status" value="1"/>
</dbReference>
<evidence type="ECO:0000256" key="7">
    <source>
        <dbReference type="ARBA" id="ARBA00023211"/>
    </source>
</evidence>
<feature type="domain" description="Cytosol aminopeptidase" evidence="10">
    <location>
        <begin position="334"/>
        <end position="341"/>
    </location>
</feature>
<feature type="binding site" evidence="8">
    <location>
        <position position="338"/>
    </location>
    <ligand>
        <name>Mn(2+)</name>
        <dbReference type="ChEBI" id="CHEBI:29035"/>
        <label>1</label>
    </ligand>
</feature>
<dbReference type="NCBIfam" id="NF002074">
    <property type="entry name" value="PRK00913.1-4"/>
    <property type="match status" value="1"/>
</dbReference>
<organism evidence="11 12">
    <name type="scientific">Comamonas aquatica DA1877</name>
    <dbReference type="NCBI Taxonomy" id="1457173"/>
    <lineage>
        <taxon>Bacteria</taxon>
        <taxon>Pseudomonadati</taxon>
        <taxon>Pseudomonadota</taxon>
        <taxon>Betaproteobacteria</taxon>
        <taxon>Burkholderiales</taxon>
        <taxon>Comamonadaceae</taxon>
        <taxon>Comamonas</taxon>
    </lineage>
</organism>
<dbReference type="EC" id="3.4.11.10" evidence="8"/>
<dbReference type="Pfam" id="PF00883">
    <property type="entry name" value="Peptidase_M17"/>
    <property type="match status" value="1"/>
</dbReference>
<evidence type="ECO:0000256" key="5">
    <source>
        <dbReference type="ARBA" id="ARBA00022670"/>
    </source>
</evidence>
<dbReference type="SUPFAM" id="SSF53187">
    <property type="entry name" value="Zn-dependent exopeptidases"/>
    <property type="match status" value="1"/>
</dbReference>
<protein>
    <recommendedName>
        <fullName evidence="8">Probable cytosol aminopeptidase</fullName>
        <ecNumber evidence="8">3.4.11.1</ecNumber>
    </recommendedName>
    <alternativeName>
        <fullName evidence="8">Leucine aminopeptidase</fullName>
        <shortName evidence="8">LAP</shortName>
        <ecNumber evidence="8">3.4.11.10</ecNumber>
    </alternativeName>
    <alternativeName>
        <fullName evidence="8">Leucyl aminopeptidase</fullName>
    </alternativeName>
</protein>
<dbReference type="Proteomes" id="UP000020766">
    <property type="component" value="Unassembled WGS sequence"/>
</dbReference>
<dbReference type="InterPro" id="IPR011356">
    <property type="entry name" value="Leucine_aapep/pepB"/>
</dbReference>
<gene>
    <name evidence="8" type="primary">pepA</name>
    <name evidence="11" type="ORF">AX13_00480</name>
</gene>
<keyword evidence="7 8" id="KW-0464">Manganese</keyword>
<comment type="caution">
    <text evidence="11">The sequence shown here is derived from an EMBL/GenBank/DDBJ whole genome shotgun (WGS) entry which is preliminary data.</text>
</comment>
<comment type="similarity">
    <text evidence="3 8">Belongs to the peptidase M17 family.</text>
</comment>
<feature type="binding site" evidence="8">
    <location>
        <position position="254"/>
    </location>
    <ligand>
        <name>Mn(2+)</name>
        <dbReference type="ChEBI" id="CHEBI:29035"/>
        <label>2</label>
    </ligand>
</feature>
<keyword evidence="5 8" id="KW-0645">Protease</keyword>
<feature type="active site" evidence="8">
    <location>
        <position position="340"/>
    </location>
</feature>
<dbReference type="GO" id="GO:0006508">
    <property type="term" value="P:proteolysis"/>
    <property type="evidence" value="ECO:0007669"/>
    <property type="project" value="UniProtKB-KW"/>
</dbReference>